<dbReference type="RefSeq" id="WP_127698027.1">
    <property type="nucleotide sequence ID" value="NZ_SACS01000004.1"/>
</dbReference>
<dbReference type="AlphaFoldDB" id="A0A437R133"/>
<comment type="similarity">
    <text evidence="3 11">Belongs to the peptidase M50B family.</text>
</comment>
<evidence type="ECO:0000256" key="6">
    <source>
        <dbReference type="ARBA" id="ARBA00022801"/>
    </source>
</evidence>
<dbReference type="GO" id="GO:0046872">
    <property type="term" value="F:metal ion binding"/>
    <property type="evidence" value="ECO:0007669"/>
    <property type="project" value="UniProtKB-KW"/>
</dbReference>
<keyword evidence="8 11" id="KW-1133">Transmembrane helix</keyword>
<dbReference type="GO" id="GO:0006508">
    <property type="term" value="P:proteolysis"/>
    <property type="evidence" value="ECO:0007669"/>
    <property type="project" value="UniProtKB-KW"/>
</dbReference>
<dbReference type="InterPro" id="IPR041489">
    <property type="entry name" value="PDZ_6"/>
</dbReference>
<keyword evidence="4 13" id="KW-0645">Protease</keyword>
<comment type="cofactor">
    <cofactor evidence="1 11">
        <name>Zn(2+)</name>
        <dbReference type="ChEBI" id="CHEBI:29105"/>
    </cofactor>
</comment>
<keyword evidence="9 11" id="KW-0482">Metalloprotease</keyword>
<evidence type="ECO:0000256" key="11">
    <source>
        <dbReference type="RuleBase" id="RU362031"/>
    </source>
</evidence>
<dbReference type="InterPro" id="IPR004387">
    <property type="entry name" value="Pept_M50_Zn"/>
</dbReference>
<evidence type="ECO:0000256" key="9">
    <source>
        <dbReference type="ARBA" id="ARBA00023049"/>
    </source>
</evidence>
<protein>
    <recommendedName>
        <fullName evidence="11">Zinc metalloprotease</fullName>
        <ecNumber evidence="11">3.4.24.-</ecNumber>
    </recommendedName>
</protein>
<keyword evidence="14" id="KW-1185">Reference proteome</keyword>
<proteinExistence type="inferred from homology"/>
<dbReference type="SUPFAM" id="SSF50156">
    <property type="entry name" value="PDZ domain-like"/>
    <property type="match status" value="2"/>
</dbReference>
<keyword evidence="7 11" id="KW-0862">Zinc</keyword>
<evidence type="ECO:0000256" key="10">
    <source>
        <dbReference type="ARBA" id="ARBA00023136"/>
    </source>
</evidence>
<organism evidence="13 14">
    <name type="scientific">Rheinheimera riviphila</name>
    <dbReference type="NCBI Taxonomy" id="1834037"/>
    <lineage>
        <taxon>Bacteria</taxon>
        <taxon>Pseudomonadati</taxon>
        <taxon>Pseudomonadota</taxon>
        <taxon>Gammaproteobacteria</taxon>
        <taxon>Chromatiales</taxon>
        <taxon>Chromatiaceae</taxon>
        <taxon>Rheinheimera</taxon>
    </lineage>
</organism>
<evidence type="ECO:0000256" key="1">
    <source>
        <dbReference type="ARBA" id="ARBA00001947"/>
    </source>
</evidence>
<dbReference type="SMART" id="SM00228">
    <property type="entry name" value="PDZ"/>
    <property type="match status" value="2"/>
</dbReference>
<feature type="domain" description="PDZ" evidence="12">
    <location>
        <begin position="112"/>
        <end position="186"/>
    </location>
</feature>
<feature type="transmembrane region" description="Helical" evidence="11">
    <location>
        <begin position="99"/>
        <end position="122"/>
    </location>
</feature>
<dbReference type="Pfam" id="PF17820">
    <property type="entry name" value="PDZ_6"/>
    <property type="match status" value="1"/>
</dbReference>
<dbReference type="GO" id="GO:0004222">
    <property type="term" value="F:metalloendopeptidase activity"/>
    <property type="evidence" value="ECO:0007669"/>
    <property type="project" value="InterPro"/>
</dbReference>
<keyword evidence="10 11" id="KW-0472">Membrane</keyword>
<evidence type="ECO:0000256" key="7">
    <source>
        <dbReference type="ARBA" id="ARBA00022833"/>
    </source>
</evidence>
<evidence type="ECO:0000256" key="2">
    <source>
        <dbReference type="ARBA" id="ARBA00004141"/>
    </source>
</evidence>
<feature type="transmembrane region" description="Helical" evidence="11">
    <location>
        <begin position="375"/>
        <end position="399"/>
    </location>
</feature>
<evidence type="ECO:0000256" key="5">
    <source>
        <dbReference type="ARBA" id="ARBA00022692"/>
    </source>
</evidence>
<evidence type="ECO:0000259" key="12">
    <source>
        <dbReference type="SMART" id="SM00228"/>
    </source>
</evidence>
<keyword evidence="5 11" id="KW-0812">Transmembrane</keyword>
<feature type="transmembrane region" description="Helical" evidence="11">
    <location>
        <begin position="427"/>
        <end position="445"/>
    </location>
</feature>
<evidence type="ECO:0000313" key="14">
    <source>
        <dbReference type="Proteomes" id="UP000283077"/>
    </source>
</evidence>
<dbReference type="InterPro" id="IPR036034">
    <property type="entry name" value="PDZ_sf"/>
</dbReference>
<keyword evidence="11" id="KW-0479">Metal-binding</keyword>
<dbReference type="PANTHER" id="PTHR42837:SF2">
    <property type="entry name" value="MEMBRANE METALLOPROTEASE ARASP2, CHLOROPLASTIC-RELATED"/>
    <property type="match status" value="1"/>
</dbReference>
<evidence type="ECO:0000256" key="3">
    <source>
        <dbReference type="ARBA" id="ARBA00007931"/>
    </source>
</evidence>
<dbReference type="Pfam" id="PF02163">
    <property type="entry name" value="Peptidase_M50"/>
    <property type="match status" value="1"/>
</dbReference>
<dbReference type="Proteomes" id="UP000283077">
    <property type="component" value="Unassembled WGS sequence"/>
</dbReference>
<evidence type="ECO:0000313" key="13">
    <source>
        <dbReference type="EMBL" id="RVU40485.1"/>
    </source>
</evidence>
<dbReference type="Gene3D" id="2.30.42.10">
    <property type="match status" value="2"/>
</dbReference>
<evidence type="ECO:0000256" key="4">
    <source>
        <dbReference type="ARBA" id="ARBA00022670"/>
    </source>
</evidence>
<feature type="domain" description="PDZ" evidence="12">
    <location>
        <begin position="211"/>
        <end position="280"/>
    </location>
</feature>
<reference evidence="13 14" key="1">
    <citation type="submission" date="2019-01" db="EMBL/GenBank/DDBJ databases">
        <authorList>
            <person name="Chen W.-M."/>
        </authorList>
    </citation>
    <scope>NUCLEOTIDE SEQUENCE [LARGE SCALE GENOMIC DNA]</scope>
    <source>
        <strain evidence="13 14">KYPC3</strain>
    </source>
</reference>
<dbReference type="EMBL" id="SACS01000004">
    <property type="protein sequence ID" value="RVU40485.1"/>
    <property type="molecule type" value="Genomic_DNA"/>
</dbReference>
<feature type="transmembrane region" description="Helical" evidence="11">
    <location>
        <begin position="6"/>
        <end position="29"/>
    </location>
</feature>
<dbReference type="NCBIfam" id="TIGR00054">
    <property type="entry name" value="RIP metalloprotease RseP"/>
    <property type="match status" value="1"/>
</dbReference>
<comment type="subcellular location">
    <subcellularLocation>
        <location evidence="2">Membrane</location>
        <topology evidence="2">Multi-pass membrane protein</topology>
    </subcellularLocation>
</comment>
<evidence type="ECO:0000256" key="8">
    <source>
        <dbReference type="ARBA" id="ARBA00022989"/>
    </source>
</evidence>
<dbReference type="InterPro" id="IPR008915">
    <property type="entry name" value="Peptidase_M50"/>
</dbReference>
<gene>
    <name evidence="13" type="primary">rseP</name>
    <name evidence="13" type="ORF">EOE67_05390</name>
</gene>
<dbReference type="OrthoDB" id="9782003at2"/>
<dbReference type="PANTHER" id="PTHR42837">
    <property type="entry name" value="REGULATOR OF SIGMA-E PROTEASE RSEP"/>
    <property type="match status" value="1"/>
</dbReference>
<dbReference type="NCBIfam" id="NF008046">
    <property type="entry name" value="PRK10779.1"/>
    <property type="match status" value="1"/>
</dbReference>
<sequence>MSALIWNLLSFVVALGLLVTVHEFGHFWVARKNGILVKKFSIGFGKTLFSWRDRQGTEFIIAAIPLGGYVRMLDERVDPVLPQFADLAFNNKTVPQRMAVIAAGPIANFIFAIFILAVMYLIGVPTLKPVVADVTPNSIAAAAQLPNEQKIVAVNGEAVRDWQAISLLLVGQIGSDNVNFTMQDPETQAEATYQLDLRDWRFDPDKDSIFASLGLIPKQAIALLEVASLEKGSAAEISGLQMGDKFIAAAGVSLQRWDQLVQIIQNNPGKPIPMLIERHGAEVRLDVTPQSRTMPDGFHQGFLGVAPKVQPLEDSMFFQQQYGPVDAVWQGTVRTWQLVRLSFSMVEKLLFGDVSVKHLSGPISIAQGAGNSADLGLIAFLSFLALISVNLGVVNLLPLPILDGGHLMYLVVELLTGRPVSEKAQETGFKIGAFVLLMLMGIALLNDISRL</sequence>
<accession>A0A437R133</accession>
<dbReference type="CDD" id="cd23082">
    <property type="entry name" value="cpPDZ1_EcRseP-like"/>
    <property type="match status" value="1"/>
</dbReference>
<dbReference type="EC" id="3.4.24.-" evidence="11"/>
<dbReference type="CDD" id="cd06163">
    <property type="entry name" value="S2P-M50_PDZ_RseP-like"/>
    <property type="match status" value="2"/>
</dbReference>
<comment type="caution">
    <text evidence="13">The sequence shown here is derived from an EMBL/GenBank/DDBJ whole genome shotgun (WGS) entry which is preliminary data.</text>
</comment>
<dbReference type="InterPro" id="IPR001478">
    <property type="entry name" value="PDZ"/>
</dbReference>
<keyword evidence="6 11" id="KW-0378">Hydrolase</keyword>
<dbReference type="GO" id="GO:0016020">
    <property type="term" value="C:membrane"/>
    <property type="evidence" value="ECO:0007669"/>
    <property type="project" value="UniProtKB-SubCell"/>
</dbReference>
<name>A0A437R133_9GAMM</name>